<dbReference type="Proteomes" id="UP000198287">
    <property type="component" value="Unassembled WGS sequence"/>
</dbReference>
<evidence type="ECO:0000256" key="5">
    <source>
        <dbReference type="ARBA" id="ARBA00022553"/>
    </source>
</evidence>
<dbReference type="Pfam" id="PF00017">
    <property type="entry name" value="SH2"/>
    <property type="match status" value="1"/>
</dbReference>
<evidence type="ECO:0000259" key="14">
    <source>
        <dbReference type="PROSITE" id="PS50001"/>
    </source>
</evidence>
<keyword evidence="7 13" id="KW-0805">Transcription regulation</keyword>
<dbReference type="InterPro" id="IPR048988">
    <property type="entry name" value="STAT_linker"/>
</dbReference>
<evidence type="ECO:0000256" key="1">
    <source>
        <dbReference type="ARBA" id="ARBA00004123"/>
    </source>
</evidence>
<dbReference type="InterPro" id="IPR001217">
    <property type="entry name" value="STAT"/>
</dbReference>
<dbReference type="InterPro" id="IPR036860">
    <property type="entry name" value="SH2_dom_sf"/>
</dbReference>
<feature type="domain" description="SH2" evidence="14">
    <location>
        <begin position="395"/>
        <end position="436"/>
    </location>
</feature>
<dbReference type="GO" id="GO:0003700">
    <property type="term" value="F:DNA-binding transcription factor activity"/>
    <property type="evidence" value="ECO:0007669"/>
    <property type="project" value="InterPro"/>
</dbReference>
<evidence type="ECO:0000313" key="15">
    <source>
        <dbReference type="EMBL" id="OXA63009.1"/>
    </source>
</evidence>
<dbReference type="Pfam" id="PF21354">
    <property type="entry name" value="STAT_linker"/>
    <property type="match status" value="1"/>
</dbReference>
<evidence type="ECO:0000256" key="10">
    <source>
        <dbReference type="ARBA" id="ARBA00023163"/>
    </source>
</evidence>
<dbReference type="EMBL" id="LNIX01000001">
    <property type="protein sequence ID" value="OXA63009.1"/>
    <property type="molecule type" value="Genomic_DNA"/>
</dbReference>
<keyword evidence="16" id="KW-1185">Reference proteome</keyword>
<accession>A0A226EZL2</accession>
<keyword evidence="4 13" id="KW-0963">Cytoplasm</keyword>
<keyword evidence="11 13" id="KW-0539">Nucleus</keyword>
<dbReference type="GO" id="GO:0007165">
    <property type="term" value="P:signal transduction"/>
    <property type="evidence" value="ECO:0007669"/>
    <property type="project" value="InterPro"/>
</dbReference>
<dbReference type="PROSITE" id="PS50001">
    <property type="entry name" value="SH2"/>
    <property type="match status" value="1"/>
</dbReference>
<reference evidence="15 16" key="1">
    <citation type="submission" date="2015-12" db="EMBL/GenBank/DDBJ databases">
        <title>The genome of Folsomia candida.</title>
        <authorList>
            <person name="Faddeeva A."/>
            <person name="Derks M.F."/>
            <person name="Anvar Y."/>
            <person name="Smit S."/>
            <person name="Van Straalen N."/>
            <person name="Roelofs D."/>
        </authorList>
    </citation>
    <scope>NUCLEOTIDE SEQUENCE [LARGE SCALE GENOMIC DNA]</scope>
    <source>
        <strain evidence="15 16">VU population</strain>
        <tissue evidence="15">Whole body</tissue>
    </source>
</reference>
<dbReference type="InterPro" id="IPR008967">
    <property type="entry name" value="p53-like_TF_DNA-bd_sf"/>
</dbReference>
<dbReference type="Gene3D" id="2.60.40.630">
    <property type="entry name" value="STAT transcription factor, DNA-binding domain"/>
    <property type="match status" value="1"/>
</dbReference>
<protein>
    <recommendedName>
        <fullName evidence="13">Signal transducer and activator of transcription</fullName>
    </recommendedName>
</protein>
<keyword evidence="9 13" id="KW-0010">Activator</keyword>
<dbReference type="InterPro" id="IPR013801">
    <property type="entry name" value="STAT_TF_DNA-bd"/>
</dbReference>
<proteinExistence type="inferred from homology"/>
<organism evidence="15 16">
    <name type="scientific">Folsomia candida</name>
    <name type="common">Springtail</name>
    <dbReference type="NCBI Taxonomy" id="158441"/>
    <lineage>
        <taxon>Eukaryota</taxon>
        <taxon>Metazoa</taxon>
        <taxon>Ecdysozoa</taxon>
        <taxon>Arthropoda</taxon>
        <taxon>Hexapoda</taxon>
        <taxon>Collembola</taxon>
        <taxon>Entomobryomorpha</taxon>
        <taxon>Isotomoidea</taxon>
        <taxon>Isotomidae</taxon>
        <taxon>Proisotominae</taxon>
        <taxon>Folsomia</taxon>
    </lineage>
</organism>
<dbReference type="OMA" id="DNDEPEM"/>
<evidence type="ECO:0000313" key="16">
    <source>
        <dbReference type="Proteomes" id="UP000198287"/>
    </source>
</evidence>
<dbReference type="Gene3D" id="3.30.505.10">
    <property type="entry name" value="SH2 domain"/>
    <property type="match status" value="1"/>
</dbReference>
<dbReference type="SUPFAM" id="SSF55550">
    <property type="entry name" value="SH2 domain"/>
    <property type="match status" value="1"/>
</dbReference>
<dbReference type="AlphaFoldDB" id="A0A226EZL2"/>
<dbReference type="STRING" id="158441.A0A226EZL2"/>
<dbReference type="GO" id="GO:0005634">
    <property type="term" value="C:nucleus"/>
    <property type="evidence" value="ECO:0007669"/>
    <property type="project" value="UniProtKB-SubCell"/>
</dbReference>
<evidence type="ECO:0000256" key="11">
    <source>
        <dbReference type="ARBA" id="ARBA00023242"/>
    </source>
</evidence>
<evidence type="ECO:0000256" key="6">
    <source>
        <dbReference type="ARBA" id="ARBA00022999"/>
    </source>
</evidence>
<keyword evidence="8 13" id="KW-0238">DNA-binding</keyword>
<evidence type="ECO:0000256" key="8">
    <source>
        <dbReference type="ARBA" id="ARBA00023125"/>
    </source>
</evidence>
<dbReference type="GO" id="GO:0006357">
    <property type="term" value="P:regulation of transcription by RNA polymerase II"/>
    <property type="evidence" value="ECO:0007669"/>
    <property type="project" value="UniProtKB-ARBA"/>
</dbReference>
<comment type="caution">
    <text evidence="15">The sequence shown here is derived from an EMBL/GenBank/DDBJ whole genome shotgun (WGS) entry which is preliminary data.</text>
</comment>
<dbReference type="SUPFAM" id="SSF49417">
    <property type="entry name" value="p53-like transcription factors"/>
    <property type="match status" value="1"/>
</dbReference>
<evidence type="ECO:0000256" key="2">
    <source>
        <dbReference type="ARBA" id="ARBA00004496"/>
    </source>
</evidence>
<dbReference type="InterPro" id="IPR000980">
    <property type="entry name" value="SH2"/>
</dbReference>
<name>A0A226EZL2_FOLCA</name>
<evidence type="ECO:0000256" key="13">
    <source>
        <dbReference type="RuleBase" id="RU046415"/>
    </source>
</evidence>
<gene>
    <name evidence="15" type="ORF">Fcan01_01548</name>
</gene>
<comment type="subcellular location">
    <subcellularLocation>
        <location evidence="2 13">Cytoplasm</location>
    </subcellularLocation>
    <subcellularLocation>
        <location evidence="1 13">Nucleus</location>
    </subcellularLocation>
</comment>
<dbReference type="GO" id="GO:0005737">
    <property type="term" value="C:cytoplasm"/>
    <property type="evidence" value="ECO:0007669"/>
    <property type="project" value="UniProtKB-SubCell"/>
</dbReference>
<evidence type="ECO:0000256" key="4">
    <source>
        <dbReference type="ARBA" id="ARBA00022490"/>
    </source>
</evidence>
<dbReference type="Gene3D" id="1.10.238.10">
    <property type="entry name" value="EF-hand"/>
    <property type="match status" value="1"/>
</dbReference>
<dbReference type="SUPFAM" id="SSF47655">
    <property type="entry name" value="STAT"/>
    <property type="match status" value="1"/>
</dbReference>
<dbReference type="InterPro" id="IPR015988">
    <property type="entry name" value="STAT_TF_CC"/>
</dbReference>
<sequence length="601" mass="67518">MERFVFVQQKILDAGQSLNKLIFAVSNIPDFFNSFEFALAKSNFLDNVASIMGNIYELRSSTRLKIDLWKLHQQRQADGVLTNWTEGIVPNLMEITQEFEMLADLISTTRSQIEKFVGIVGGQDSRGSDLLTGLSWLLANVANDMAIVEVQPWQLIKPQQKLKRTPKFTLLLRNNNIIPTQPVKATLISSTQARSLFMTPTCPITPGLILLNNEAQFVQEDNSGRLCATFSNLKLKSIVGRVQGGGDLVTKEKYCILFETVVHFRGVNVQIRTISLPMSVQSNISQDRTGLAVIIWDNAFAKMGRLPFEVPSEIEWVKLADAISNKFLSMGGRKLSDDDLQFLFRLANLDPAGNGMISCKQFCQDLLPERQFSLWDWIYATLRLISKDVHIRKMWEEGHLMGCIERDKAEGLLSRCEPGMFLLRFSESVPGAISISSKLVVKNQIVVVSTDPMNLNQLRVTPIPKVVMELDALKWIYPAIPKSNVFENYNPTSFPTSTSKSVIPYKKIKIIIDTTDDNDEPEMTRLGLSTGLDNILSTDLETSWSRDTHCGIGPISFQENCSPPTSQALQLLEIDDSLAACISNHLDMETSYDLLESFLNY</sequence>
<keyword evidence="10 13" id="KW-0804">Transcription</keyword>
<dbReference type="Pfam" id="PF02864">
    <property type="entry name" value="STAT_bind"/>
    <property type="match status" value="1"/>
</dbReference>
<keyword evidence="6 12" id="KW-0727">SH2 domain</keyword>
<evidence type="ECO:0000256" key="12">
    <source>
        <dbReference type="PROSITE-ProRule" id="PRU00191"/>
    </source>
</evidence>
<dbReference type="OrthoDB" id="19300at2759"/>
<evidence type="ECO:0000256" key="9">
    <source>
        <dbReference type="ARBA" id="ARBA00023159"/>
    </source>
</evidence>
<dbReference type="GO" id="GO:0003677">
    <property type="term" value="F:DNA binding"/>
    <property type="evidence" value="ECO:0007669"/>
    <property type="project" value="UniProtKB-KW"/>
</dbReference>
<dbReference type="PANTHER" id="PTHR11801">
    <property type="entry name" value="SIGNAL TRANSDUCER AND ACTIVATOR OF TRANSCRIPTION"/>
    <property type="match status" value="1"/>
</dbReference>
<evidence type="ECO:0000256" key="7">
    <source>
        <dbReference type="ARBA" id="ARBA00023015"/>
    </source>
</evidence>
<keyword evidence="5 13" id="KW-0597">Phosphoprotein</keyword>
<evidence type="ECO:0000256" key="3">
    <source>
        <dbReference type="ARBA" id="ARBA00005586"/>
    </source>
</evidence>
<dbReference type="InterPro" id="IPR012345">
    <property type="entry name" value="STAT_TF_DNA-bd_N"/>
</dbReference>
<comment type="similarity">
    <text evidence="3 13">Belongs to the transcription factor STAT family.</text>
</comment>